<evidence type="ECO:0000259" key="7">
    <source>
        <dbReference type="Pfam" id="PF10406"/>
    </source>
</evidence>
<keyword evidence="5" id="KW-0804">Transcription</keyword>
<accession>A0A1E3PLT2</accession>
<protein>
    <recommendedName>
        <fullName evidence="3">Transcription initiation factor TFIID subunit 8</fullName>
    </recommendedName>
</protein>
<dbReference type="Proteomes" id="UP000095009">
    <property type="component" value="Unassembled WGS sequence"/>
</dbReference>
<evidence type="ECO:0000256" key="6">
    <source>
        <dbReference type="ARBA" id="ARBA00023242"/>
    </source>
</evidence>
<gene>
    <name evidence="8" type="ORF">NADFUDRAFT_22525</name>
</gene>
<dbReference type="Pfam" id="PF10406">
    <property type="entry name" value="TAF8_C"/>
    <property type="match status" value="1"/>
</dbReference>
<comment type="similarity">
    <text evidence="2">Belongs to the TAF8 family.</text>
</comment>
<dbReference type="EMBL" id="KV454408">
    <property type="protein sequence ID" value="ODQ66393.1"/>
    <property type="molecule type" value="Genomic_DNA"/>
</dbReference>
<feature type="non-terminal residue" evidence="8">
    <location>
        <position position="194"/>
    </location>
</feature>
<organism evidence="8 9">
    <name type="scientific">Nadsonia fulvescens var. elongata DSM 6958</name>
    <dbReference type="NCBI Taxonomy" id="857566"/>
    <lineage>
        <taxon>Eukaryota</taxon>
        <taxon>Fungi</taxon>
        <taxon>Dikarya</taxon>
        <taxon>Ascomycota</taxon>
        <taxon>Saccharomycotina</taxon>
        <taxon>Dipodascomycetes</taxon>
        <taxon>Dipodascales</taxon>
        <taxon>Dipodascales incertae sedis</taxon>
        <taxon>Nadsonia</taxon>
    </lineage>
</organism>
<dbReference type="PANTHER" id="PTHR46469:SF1">
    <property type="entry name" value="TRANSCRIPTION INITIATION FACTOR TFIID SUBUNIT 8"/>
    <property type="match status" value="1"/>
</dbReference>
<evidence type="ECO:0000256" key="2">
    <source>
        <dbReference type="ARBA" id="ARBA00008767"/>
    </source>
</evidence>
<dbReference type="PANTHER" id="PTHR46469">
    <property type="entry name" value="TRANSCRIPTION INITIATION FACTOR TFIID SUBUNIT 8"/>
    <property type="match status" value="1"/>
</dbReference>
<evidence type="ECO:0000256" key="5">
    <source>
        <dbReference type="ARBA" id="ARBA00023163"/>
    </source>
</evidence>
<name>A0A1E3PLT2_9ASCO</name>
<dbReference type="InterPro" id="IPR037818">
    <property type="entry name" value="TAF8"/>
</dbReference>
<feature type="domain" description="Transcription factor TFIID subunit 8 C-terminal" evidence="7">
    <location>
        <begin position="146"/>
        <end position="194"/>
    </location>
</feature>
<comment type="subcellular location">
    <subcellularLocation>
        <location evidence="1">Nucleus</location>
    </subcellularLocation>
</comment>
<dbReference type="InterPro" id="IPR019473">
    <property type="entry name" value="TFIID_su8_C"/>
</dbReference>
<evidence type="ECO:0000256" key="3">
    <source>
        <dbReference type="ARBA" id="ARBA00017307"/>
    </source>
</evidence>
<dbReference type="STRING" id="857566.A0A1E3PLT2"/>
<keyword evidence="4" id="KW-0805">Transcription regulation</keyword>
<dbReference type="CDD" id="cd08049">
    <property type="entry name" value="TAF8"/>
    <property type="match status" value="1"/>
</dbReference>
<evidence type="ECO:0000313" key="8">
    <source>
        <dbReference type="EMBL" id="ODQ66393.1"/>
    </source>
</evidence>
<evidence type="ECO:0000256" key="1">
    <source>
        <dbReference type="ARBA" id="ARBA00004123"/>
    </source>
</evidence>
<evidence type="ECO:0000313" key="9">
    <source>
        <dbReference type="Proteomes" id="UP000095009"/>
    </source>
</evidence>
<keyword evidence="6" id="KW-0539">Nucleus</keyword>
<dbReference type="AlphaFoldDB" id="A0A1E3PLT2"/>
<reference evidence="8 9" key="1">
    <citation type="journal article" date="2016" name="Proc. Natl. Acad. Sci. U.S.A.">
        <title>Comparative genomics of biotechnologically important yeasts.</title>
        <authorList>
            <person name="Riley R."/>
            <person name="Haridas S."/>
            <person name="Wolfe K.H."/>
            <person name="Lopes M.R."/>
            <person name="Hittinger C.T."/>
            <person name="Goeker M."/>
            <person name="Salamov A.A."/>
            <person name="Wisecaver J.H."/>
            <person name="Long T.M."/>
            <person name="Calvey C.H."/>
            <person name="Aerts A.L."/>
            <person name="Barry K.W."/>
            <person name="Choi C."/>
            <person name="Clum A."/>
            <person name="Coughlan A.Y."/>
            <person name="Deshpande S."/>
            <person name="Douglass A.P."/>
            <person name="Hanson S.J."/>
            <person name="Klenk H.-P."/>
            <person name="LaButti K.M."/>
            <person name="Lapidus A."/>
            <person name="Lindquist E.A."/>
            <person name="Lipzen A.M."/>
            <person name="Meier-Kolthoff J.P."/>
            <person name="Ohm R.A."/>
            <person name="Otillar R.P."/>
            <person name="Pangilinan J.L."/>
            <person name="Peng Y."/>
            <person name="Rokas A."/>
            <person name="Rosa C.A."/>
            <person name="Scheuner C."/>
            <person name="Sibirny A.A."/>
            <person name="Slot J.C."/>
            <person name="Stielow J.B."/>
            <person name="Sun H."/>
            <person name="Kurtzman C.P."/>
            <person name="Blackwell M."/>
            <person name="Grigoriev I.V."/>
            <person name="Jeffries T.W."/>
        </authorList>
    </citation>
    <scope>NUCLEOTIDE SEQUENCE [LARGE SCALE GENOMIC DNA]</scope>
    <source>
        <strain evidence="8 9">DSM 6958</strain>
    </source>
</reference>
<dbReference type="OrthoDB" id="2193813at2759"/>
<dbReference type="GO" id="GO:0005669">
    <property type="term" value="C:transcription factor TFIID complex"/>
    <property type="evidence" value="ECO:0007669"/>
    <property type="project" value="InterPro"/>
</dbReference>
<evidence type="ECO:0000256" key="4">
    <source>
        <dbReference type="ARBA" id="ARBA00023015"/>
    </source>
</evidence>
<keyword evidence="9" id="KW-1185">Reference proteome</keyword>
<dbReference type="GO" id="GO:0006367">
    <property type="term" value="P:transcription initiation at RNA polymerase II promoter"/>
    <property type="evidence" value="ECO:0007669"/>
    <property type="project" value="TreeGrafter"/>
</dbReference>
<proteinExistence type="inferred from homology"/>
<dbReference type="CDD" id="cd00076">
    <property type="entry name" value="HFD_SF"/>
    <property type="match status" value="1"/>
</dbReference>
<sequence length="194" mass="22095">MLGECVTIDQPVMENIMLKSVALTVSSLNVGMTQNTLLELADFAQDYIGGLCAELHRFTLLQRRQQPSVADLALLMKSRNLHTGPLEGEMERDIVGKDVVSECVERVRKLESTQIDSNQDSVGFFSSAKDSKFKQLVPSKRNQLEYIPKWMPQFPPDHTYLSTPQFVQRVTDPRQLREEIVIEGRFAEDALRRL</sequence>